<reference evidence="1 2" key="1">
    <citation type="submission" date="2017-09" db="EMBL/GenBank/DDBJ databases">
        <title>Large-scale bioinformatics analysis of Bacillus genomes uncovers conserved roles of natural products in bacterial physiology.</title>
        <authorList>
            <consortium name="Agbiome Team Llc"/>
            <person name="Bleich R.M."/>
            <person name="Grubbs K.J."/>
            <person name="Santa Maria K.C."/>
            <person name="Allen S.E."/>
            <person name="Farag S."/>
            <person name="Shank E.A."/>
            <person name="Bowers A."/>
        </authorList>
    </citation>
    <scope>NUCLEOTIDE SEQUENCE [LARGE SCALE GENOMIC DNA]</scope>
    <source>
        <strain evidence="1 2">AFS010764</strain>
    </source>
</reference>
<proteinExistence type="predicted"/>
<dbReference type="EMBL" id="NUDL01000140">
    <property type="protein sequence ID" value="PEM44102.1"/>
    <property type="molecule type" value="Genomic_DNA"/>
</dbReference>
<comment type="caution">
    <text evidence="1">The sequence shown here is derived from an EMBL/GenBank/DDBJ whole genome shotgun (WGS) entry which is preliminary data.</text>
</comment>
<gene>
    <name evidence="1" type="ORF">CN611_29205</name>
</gene>
<sequence length="132" mass="14931">MKDHPFILMIIILGFFLISIGGYYYRENFANDSVMQGMTETVRTSAISNADNSSRIQSGELYIIKSEFEKDFRKRIETNKLVKISKDAKYEFKYLDNSNGSTKAIRAIIHDGENTYQATCKLSISPSVGPPS</sequence>
<protein>
    <submittedName>
        <fullName evidence="1">Uncharacterized protein</fullName>
    </submittedName>
</protein>
<organism evidence="1 2">
    <name type="scientific">Bacillus wiedmannii</name>
    <dbReference type="NCBI Taxonomy" id="1890302"/>
    <lineage>
        <taxon>Bacteria</taxon>
        <taxon>Bacillati</taxon>
        <taxon>Bacillota</taxon>
        <taxon>Bacilli</taxon>
        <taxon>Bacillales</taxon>
        <taxon>Bacillaceae</taxon>
        <taxon>Bacillus</taxon>
        <taxon>Bacillus cereus group</taxon>
    </lineage>
</organism>
<dbReference type="Proteomes" id="UP000220621">
    <property type="component" value="Unassembled WGS sequence"/>
</dbReference>
<evidence type="ECO:0000313" key="2">
    <source>
        <dbReference type="Proteomes" id="UP000220621"/>
    </source>
</evidence>
<accession>A0A2B5X5K2</accession>
<dbReference type="AlphaFoldDB" id="A0A2B5X5K2"/>
<evidence type="ECO:0000313" key="1">
    <source>
        <dbReference type="EMBL" id="PEM44102.1"/>
    </source>
</evidence>
<name>A0A2B5X5K2_9BACI</name>
<dbReference type="RefSeq" id="WP_098103531.1">
    <property type="nucleotide sequence ID" value="NZ_JAOPTJ010000013.1"/>
</dbReference>